<sequence>MFISRKYFCSITQTSSQGSWNIKYGNITTVISFGPLQQRRHGLGCYSNTTSMGLPYTRLYELGPRLTLELTKIEEGVDEGEVLYHAYISKTVKELVRLRKELPKKKLAFLFFDVIAFLFPHIFQEVFKLNAG</sequence>
<reference evidence="5" key="1">
    <citation type="submission" date="2016-06" db="UniProtKB">
        <authorList>
            <consortium name="WormBaseParasite"/>
        </authorList>
    </citation>
    <scope>IDENTIFICATION</scope>
</reference>
<evidence type="ECO:0000256" key="1">
    <source>
        <dbReference type="SAM" id="Phobius"/>
    </source>
</evidence>
<keyword evidence="1" id="KW-0812">Transmembrane</keyword>
<dbReference type="OrthoDB" id="10261452at2759"/>
<keyword evidence="4" id="KW-1185">Reference proteome</keyword>
<dbReference type="WBParaSite" id="GPUH_0001960601-mRNA-1">
    <property type="protein sequence ID" value="GPUH_0001960601-mRNA-1"/>
    <property type="gene ID" value="GPUH_0001960601"/>
</dbReference>
<evidence type="ECO:0000313" key="3">
    <source>
        <dbReference type="EMBL" id="VDN34133.1"/>
    </source>
</evidence>
<name>A0A183EF40_9BILA</name>
<dbReference type="GO" id="GO:0006364">
    <property type="term" value="P:rRNA processing"/>
    <property type="evidence" value="ECO:0007669"/>
    <property type="project" value="InterPro"/>
</dbReference>
<dbReference type="EMBL" id="UYRT01088782">
    <property type="protein sequence ID" value="VDN34133.1"/>
    <property type="molecule type" value="Genomic_DNA"/>
</dbReference>
<protein>
    <submittedName>
        <fullName evidence="5">Brix domain-containing protein</fullName>
    </submittedName>
</protein>
<dbReference type="PROSITE" id="PS50833">
    <property type="entry name" value="BRIX"/>
    <property type="match status" value="1"/>
</dbReference>
<dbReference type="InterPro" id="IPR007109">
    <property type="entry name" value="Brix"/>
</dbReference>
<feature type="domain" description="Brix" evidence="2">
    <location>
        <begin position="1"/>
        <end position="79"/>
    </location>
</feature>
<organism evidence="5">
    <name type="scientific">Gongylonema pulchrum</name>
    <dbReference type="NCBI Taxonomy" id="637853"/>
    <lineage>
        <taxon>Eukaryota</taxon>
        <taxon>Metazoa</taxon>
        <taxon>Ecdysozoa</taxon>
        <taxon>Nematoda</taxon>
        <taxon>Chromadorea</taxon>
        <taxon>Rhabditida</taxon>
        <taxon>Spirurina</taxon>
        <taxon>Spiruromorpha</taxon>
        <taxon>Spiruroidea</taxon>
        <taxon>Gongylonematidae</taxon>
        <taxon>Gongylonema</taxon>
    </lineage>
</organism>
<accession>A0A183EF40</accession>
<evidence type="ECO:0000313" key="5">
    <source>
        <dbReference type="WBParaSite" id="GPUH_0001960601-mRNA-1"/>
    </source>
</evidence>
<gene>
    <name evidence="3" type="ORF">GPUH_LOCUS19580</name>
</gene>
<evidence type="ECO:0000259" key="2">
    <source>
        <dbReference type="PROSITE" id="PS50833"/>
    </source>
</evidence>
<proteinExistence type="predicted"/>
<evidence type="ECO:0000313" key="4">
    <source>
        <dbReference type="Proteomes" id="UP000271098"/>
    </source>
</evidence>
<dbReference type="GO" id="GO:0019843">
    <property type="term" value="F:rRNA binding"/>
    <property type="evidence" value="ECO:0007669"/>
    <property type="project" value="InterPro"/>
</dbReference>
<keyword evidence="1" id="KW-0472">Membrane</keyword>
<reference evidence="3 4" key="2">
    <citation type="submission" date="2018-11" db="EMBL/GenBank/DDBJ databases">
        <authorList>
            <consortium name="Pathogen Informatics"/>
        </authorList>
    </citation>
    <scope>NUCLEOTIDE SEQUENCE [LARGE SCALE GENOMIC DNA]</scope>
</reference>
<dbReference type="Proteomes" id="UP000271098">
    <property type="component" value="Unassembled WGS sequence"/>
</dbReference>
<keyword evidence="1" id="KW-1133">Transmembrane helix</keyword>
<feature type="transmembrane region" description="Helical" evidence="1">
    <location>
        <begin position="107"/>
        <end position="123"/>
    </location>
</feature>
<dbReference type="AlphaFoldDB" id="A0A183EF40"/>